<reference evidence="3" key="1">
    <citation type="submission" date="2015-07" db="EMBL/GenBank/DDBJ databases">
        <title>Genome sequencing of Sunxiuqinia dokdonensis strain SK.</title>
        <authorList>
            <person name="Ahn S."/>
            <person name="Kim B.-C."/>
        </authorList>
    </citation>
    <scope>NUCLEOTIDE SEQUENCE [LARGE SCALE GENOMIC DNA]</scope>
    <source>
        <strain evidence="3">SK</strain>
    </source>
</reference>
<dbReference type="EMBL" id="LGIA01000209">
    <property type="protein sequence ID" value="KOH42836.1"/>
    <property type="molecule type" value="Genomic_DNA"/>
</dbReference>
<keyword evidence="1" id="KW-0472">Membrane</keyword>
<feature type="transmembrane region" description="Helical" evidence="1">
    <location>
        <begin position="74"/>
        <end position="98"/>
    </location>
</feature>
<dbReference type="Pfam" id="PF19865">
    <property type="entry name" value="DUF6338"/>
    <property type="match status" value="1"/>
</dbReference>
<accession>A0A0L8V326</accession>
<proteinExistence type="predicted"/>
<dbReference type="AlphaFoldDB" id="A0A0L8V326"/>
<sequence>MDILSVDKLVLFLFFFVPGFISLKFYQLLIADEKVDFSKSLYEAVGFSCINFSIFFWVIYHINKPEFVESHPFYYYAITLTIIFITPLILTWFLSMILKTKVFGRFFVSPEKVPWDWHFSKRDSSWVIVTLKDGKKIGGKFGKKSSASTFPRSKEIYIEDIWKLDKNHKFINSIERNTGVLITGDSILAIEFFS</sequence>
<keyword evidence="1" id="KW-1133">Transmembrane helix</keyword>
<keyword evidence="1" id="KW-0812">Transmembrane</keyword>
<feature type="transmembrane region" description="Helical" evidence="1">
    <location>
        <begin position="12"/>
        <end position="29"/>
    </location>
</feature>
<evidence type="ECO:0000256" key="1">
    <source>
        <dbReference type="SAM" id="Phobius"/>
    </source>
</evidence>
<gene>
    <name evidence="2" type="ORF">NC99_43450</name>
</gene>
<comment type="caution">
    <text evidence="2">The sequence shown here is derived from an EMBL/GenBank/DDBJ whole genome shotgun (WGS) entry which is preliminary data.</text>
</comment>
<organism evidence="2 3">
    <name type="scientific">Sunxiuqinia dokdonensis</name>
    <dbReference type="NCBI Taxonomy" id="1409788"/>
    <lineage>
        <taxon>Bacteria</taxon>
        <taxon>Pseudomonadati</taxon>
        <taxon>Bacteroidota</taxon>
        <taxon>Bacteroidia</taxon>
        <taxon>Marinilabiliales</taxon>
        <taxon>Prolixibacteraceae</taxon>
        <taxon>Sunxiuqinia</taxon>
    </lineage>
</organism>
<keyword evidence="3" id="KW-1185">Reference proteome</keyword>
<dbReference type="Proteomes" id="UP000036958">
    <property type="component" value="Unassembled WGS sequence"/>
</dbReference>
<evidence type="ECO:0000313" key="3">
    <source>
        <dbReference type="Proteomes" id="UP000036958"/>
    </source>
</evidence>
<protein>
    <submittedName>
        <fullName evidence="2">Uncharacterized protein</fullName>
    </submittedName>
</protein>
<feature type="transmembrane region" description="Helical" evidence="1">
    <location>
        <begin position="41"/>
        <end position="62"/>
    </location>
</feature>
<dbReference type="InterPro" id="IPR045919">
    <property type="entry name" value="DUF6338"/>
</dbReference>
<evidence type="ECO:0000313" key="2">
    <source>
        <dbReference type="EMBL" id="KOH42836.1"/>
    </source>
</evidence>
<name>A0A0L8V326_9BACT</name>